<name>A0AAE3IG46_9EURY</name>
<evidence type="ECO:0000313" key="4">
    <source>
        <dbReference type="Proteomes" id="UP001208186"/>
    </source>
</evidence>
<dbReference type="EMBL" id="JAOPKD010000013">
    <property type="protein sequence ID" value="MCU4727715.1"/>
    <property type="molecule type" value="Genomic_DNA"/>
</dbReference>
<accession>A0AAE3IG46</accession>
<proteinExistence type="predicted"/>
<keyword evidence="1" id="KW-0812">Transmembrane</keyword>
<feature type="transmembrane region" description="Helical" evidence="1">
    <location>
        <begin position="153"/>
        <end position="173"/>
    </location>
</feature>
<organism evidence="3 5">
    <name type="scientific">Halapricum hydrolyticum</name>
    <dbReference type="NCBI Taxonomy" id="2979991"/>
    <lineage>
        <taxon>Archaea</taxon>
        <taxon>Methanobacteriati</taxon>
        <taxon>Methanobacteriota</taxon>
        <taxon>Stenosarchaea group</taxon>
        <taxon>Halobacteria</taxon>
        <taxon>Halobacteriales</taxon>
        <taxon>Haloarculaceae</taxon>
        <taxon>Halapricum</taxon>
    </lineage>
</organism>
<keyword evidence="1" id="KW-0472">Membrane</keyword>
<sequence>MDTSGPGTAHTIDEGTVELPAYGPIEASLGYLLFYVLVDRVTPAIVTVFSETVLDLSPSFVRFALAVALWFVLAVSVIDQLQRQLAALGVGTYDQAQLRLWSRVTPSSLRTAGYVLVFLAGSIVAAMTFESAVETLSALIPAIATAEVSTTDPIGVFAMVVFFLAYGTAARSLDRLVIGGIRALVSDRDD</sequence>
<dbReference type="EMBL" id="JAOPKC010000014">
    <property type="protein sequence ID" value="MCU4718728.1"/>
    <property type="molecule type" value="Genomic_DNA"/>
</dbReference>
<reference evidence="3" key="1">
    <citation type="submission" date="2023-02" db="EMBL/GenBank/DDBJ databases">
        <title>Enrichment on poylsaccharides allowed isolation of novel metabolic and taxonomic groups of Haloarchaea.</title>
        <authorList>
            <person name="Sorokin D.Y."/>
            <person name="Elcheninov A.G."/>
            <person name="Khizhniak T.V."/>
            <person name="Kolganova T.V."/>
            <person name="Kublanov I.V."/>
        </authorList>
    </citation>
    <scope>NUCLEOTIDE SEQUENCE</scope>
    <source>
        <strain evidence="2 4">HArc-curdl5-1</strain>
        <strain evidence="3">HArc-curdl7</strain>
    </source>
</reference>
<dbReference type="Proteomes" id="UP001208186">
    <property type="component" value="Unassembled WGS sequence"/>
</dbReference>
<feature type="transmembrane region" description="Helical" evidence="1">
    <location>
        <begin position="112"/>
        <end position="133"/>
    </location>
</feature>
<feature type="transmembrane region" description="Helical" evidence="1">
    <location>
        <begin position="60"/>
        <end position="78"/>
    </location>
</feature>
<comment type="caution">
    <text evidence="3">The sequence shown here is derived from an EMBL/GenBank/DDBJ whole genome shotgun (WGS) entry which is preliminary data.</text>
</comment>
<keyword evidence="1" id="KW-1133">Transmembrane helix</keyword>
<gene>
    <name evidence="3" type="ORF">OB914_12130</name>
    <name evidence="2" type="ORF">OB916_11710</name>
</gene>
<evidence type="ECO:0000313" key="3">
    <source>
        <dbReference type="EMBL" id="MCU4727715.1"/>
    </source>
</evidence>
<protein>
    <submittedName>
        <fullName evidence="3">Uncharacterized protein</fullName>
    </submittedName>
</protein>
<dbReference type="Proteomes" id="UP001209746">
    <property type="component" value="Unassembled WGS sequence"/>
</dbReference>
<evidence type="ECO:0000313" key="2">
    <source>
        <dbReference type="EMBL" id="MCU4718728.1"/>
    </source>
</evidence>
<evidence type="ECO:0000313" key="5">
    <source>
        <dbReference type="Proteomes" id="UP001209746"/>
    </source>
</evidence>
<dbReference type="RefSeq" id="WP_315909482.1">
    <property type="nucleotide sequence ID" value="NZ_JAOPKC010000014.1"/>
</dbReference>
<dbReference type="AlphaFoldDB" id="A0AAE3IG46"/>
<evidence type="ECO:0000256" key="1">
    <source>
        <dbReference type="SAM" id="Phobius"/>
    </source>
</evidence>
<keyword evidence="4" id="KW-1185">Reference proteome</keyword>